<accession>A0A409WKA2</accession>
<keyword evidence="3" id="KW-1185">Reference proteome</keyword>
<protein>
    <submittedName>
        <fullName evidence="2">Uncharacterized protein</fullName>
    </submittedName>
</protein>
<evidence type="ECO:0000313" key="3">
    <source>
        <dbReference type="Proteomes" id="UP000283269"/>
    </source>
</evidence>
<comment type="caution">
    <text evidence="2">The sequence shown here is derived from an EMBL/GenBank/DDBJ whole genome shotgun (WGS) entry which is preliminary data.</text>
</comment>
<feature type="transmembrane region" description="Helical" evidence="1">
    <location>
        <begin position="292"/>
        <end position="313"/>
    </location>
</feature>
<name>A0A409WKA2_PSICY</name>
<keyword evidence="1" id="KW-0472">Membrane</keyword>
<dbReference type="OrthoDB" id="2747447at2759"/>
<feature type="transmembrane region" description="Helical" evidence="1">
    <location>
        <begin position="325"/>
        <end position="342"/>
    </location>
</feature>
<evidence type="ECO:0000256" key="1">
    <source>
        <dbReference type="SAM" id="Phobius"/>
    </source>
</evidence>
<dbReference type="InParanoid" id="A0A409WKA2"/>
<sequence>MPHPAVSFLNFSSLLPATNFQDLSALLSLLASDAVEQKLGNKYRHVITFYDSIRILRQLSISYDWERMSGVWSTFGMIGALRFYLKFSAGLANSERAGVTLAGAAVYTDHRTESSLCYWGVNRPNYRVSWWASDHEPLSLMQSYTSESAWIRPIFIAIGYTKCPWNWSSMRCIMEIIIPCLWAIFSLAITTLPTIILFRSLHSLQEIEIITLWLQAAVSVSAGTIMPIIIDRLNPSGVDDLARLYSDRLHSKPTPLVRDGDLVMAQYSIKRGVHIMWQTPNTEGLRQSGDLWWIRVLCALNCVFILGGYLGNYIALGNANKNRQYIWLGIQVFILAFRYVLWSRRPLPSPHRPLSLLYIVTGSIIDPLPAMPPPERTPASSPAKLTLEVISYAMAAVHSKLRNQGSPSSRIRGELLTRMANTVPLDIITVEYVLLETLFNRKQDYSTMTVLRLSWAFVEECYIAQGVILGPNPWAFGGLFLGAVFLDSTFVGLTTIHPSQLHFDNCADKQCASRHEDYQQGGFTRDGYYVSDLVGGTVVNFVSPTGDNVCAWHDSFRHNISRCRSAAKVNGPLYTEIHAATSSLRNRQFGRTDVSRVEPTFNYDFIQASSLQARTKTHDGCPRNVCEIYTFGDLYLRNRQISAGIFKRIVSSLSKYIMHRFFAIALMRNIDLQYVEF</sequence>
<dbReference type="EMBL" id="NHYD01003397">
    <property type="protein sequence ID" value="PPQ78964.1"/>
    <property type="molecule type" value="Genomic_DNA"/>
</dbReference>
<proteinExistence type="predicted"/>
<keyword evidence="1" id="KW-1133">Transmembrane helix</keyword>
<reference evidence="2 3" key="1">
    <citation type="journal article" date="2018" name="Evol. Lett.">
        <title>Horizontal gene cluster transfer increased hallucinogenic mushroom diversity.</title>
        <authorList>
            <person name="Reynolds H.T."/>
            <person name="Vijayakumar V."/>
            <person name="Gluck-Thaler E."/>
            <person name="Korotkin H.B."/>
            <person name="Matheny P.B."/>
            <person name="Slot J.C."/>
        </authorList>
    </citation>
    <scope>NUCLEOTIDE SEQUENCE [LARGE SCALE GENOMIC DNA]</scope>
    <source>
        <strain evidence="2 3">2631</strain>
    </source>
</reference>
<feature type="transmembrane region" description="Helical" evidence="1">
    <location>
        <begin position="210"/>
        <end position="230"/>
    </location>
</feature>
<organism evidence="2 3">
    <name type="scientific">Psilocybe cyanescens</name>
    <dbReference type="NCBI Taxonomy" id="93625"/>
    <lineage>
        <taxon>Eukaryota</taxon>
        <taxon>Fungi</taxon>
        <taxon>Dikarya</taxon>
        <taxon>Basidiomycota</taxon>
        <taxon>Agaricomycotina</taxon>
        <taxon>Agaricomycetes</taxon>
        <taxon>Agaricomycetidae</taxon>
        <taxon>Agaricales</taxon>
        <taxon>Agaricineae</taxon>
        <taxon>Strophariaceae</taxon>
        <taxon>Psilocybe</taxon>
    </lineage>
</organism>
<dbReference type="Proteomes" id="UP000283269">
    <property type="component" value="Unassembled WGS sequence"/>
</dbReference>
<gene>
    <name evidence="2" type="ORF">CVT25_002293</name>
</gene>
<keyword evidence="1" id="KW-0812">Transmembrane</keyword>
<evidence type="ECO:0000313" key="2">
    <source>
        <dbReference type="EMBL" id="PPQ78964.1"/>
    </source>
</evidence>
<dbReference type="AlphaFoldDB" id="A0A409WKA2"/>
<feature type="transmembrane region" description="Helical" evidence="1">
    <location>
        <begin position="176"/>
        <end position="198"/>
    </location>
</feature>